<dbReference type="EMBL" id="MTJZ01000013">
    <property type="protein sequence ID" value="OMG72795.1"/>
    <property type="molecule type" value="Genomic_DNA"/>
</dbReference>
<dbReference type="InterPro" id="IPR058163">
    <property type="entry name" value="LysR-type_TF_proteobact-type"/>
</dbReference>
<dbReference type="Proteomes" id="UP000187194">
    <property type="component" value="Unassembled WGS sequence"/>
</dbReference>
<organism evidence="6 8">
    <name type="scientific">Burkholderia ubonensis</name>
    <dbReference type="NCBI Taxonomy" id="101571"/>
    <lineage>
        <taxon>Bacteria</taxon>
        <taxon>Pseudomonadati</taxon>
        <taxon>Pseudomonadota</taxon>
        <taxon>Betaproteobacteria</taxon>
        <taxon>Burkholderiales</taxon>
        <taxon>Burkholderiaceae</taxon>
        <taxon>Burkholderia</taxon>
        <taxon>Burkholderia cepacia complex</taxon>
    </lineage>
</organism>
<dbReference type="PANTHER" id="PTHR30537:SF3">
    <property type="entry name" value="TRANSCRIPTIONAL REGULATORY PROTEIN"/>
    <property type="match status" value="1"/>
</dbReference>
<dbReference type="SUPFAM" id="SSF46785">
    <property type="entry name" value="Winged helix' DNA-binding domain"/>
    <property type="match status" value="1"/>
</dbReference>
<dbReference type="InterPro" id="IPR000847">
    <property type="entry name" value="LysR_HTH_N"/>
</dbReference>
<dbReference type="EMBL" id="LOTN01000034">
    <property type="protein sequence ID" value="KUZ89522.1"/>
    <property type="molecule type" value="Genomic_DNA"/>
</dbReference>
<dbReference type="PANTHER" id="PTHR30537">
    <property type="entry name" value="HTH-TYPE TRANSCRIPTIONAL REGULATOR"/>
    <property type="match status" value="1"/>
</dbReference>
<dbReference type="Proteomes" id="UP000065521">
    <property type="component" value="Unassembled WGS sequence"/>
</dbReference>
<comment type="caution">
    <text evidence="6">The sequence shown here is derived from an EMBL/GenBank/DDBJ whole genome shotgun (WGS) entry which is preliminary data.</text>
</comment>
<dbReference type="InterPro" id="IPR036388">
    <property type="entry name" value="WH-like_DNA-bd_sf"/>
</dbReference>
<dbReference type="Pfam" id="PF00126">
    <property type="entry name" value="HTH_1"/>
    <property type="match status" value="1"/>
</dbReference>
<dbReference type="Gene3D" id="3.40.190.290">
    <property type="match status" value="1"/>
</dbReference>
<feature type="domain" description="HTH lysR-type" evidence="5">
    <location>
        <begin position="1"/>
        <end position="58"/>
    </location>
</feature>
<dbReference type="AlphaFoldDB" id="A0A102KPN2"/>
<evidence type="ECO:0000313" key="8">
    <source>
        <dbReference type="Proteomes" id="UP000065521"/>
    </source>
</evidence>
<protein>
    <submittedName>
        <fullName evidence="6">LysR family transcriptional regulator</fullName>
    </submittedName>
</protein>
<dbReference type="InterPro" id="IPR005119">
    <property type="entry name" value="LysR_subst-bd"/>
</dbReference>
<dbReference type="GO" id="GO:0003700">
    <property type="term" value="F:DNA-binding transcription factor activity"/>
    <property type="evidence" value="ECO:0007669"/>
    <property type="project" value="InterPro"/>
</dbReference>
<evidence type="ECO:0000259" key="5">
    <source>
        <dbReference type="PROSITE" id="PS50931"/>
    </source>
</evidence>
<evidence type="ECO:0000256" key="1">
    <source>
        <dbReference type="ARBA" id="ARBA00009437"/>
    </source>
</evidence>
<keyword evidence="3" id="KW-0238">DNA-binding</keyword>
<proteinExistence type="inferred from homology"/>
<sequence length="288" mass="31948">MNWDDARIFVALHRERTLRAAARALDIDQATVGRRLAALEHALGATLFLRTSNGYELTPVGRIAIRAAEAMEQSAHDLVRHTQGVDKRLAGEVKLSTTDALAQEYVMPAIERLHAKHPDVSVLLDTTTQVLNLAKREADIAIRTVKPRNPDLLARRLASWEVGLFASPDYVRRHGEPVPGERFAGHDLVVYQPHFAKARVPSFVGEPLADGRIVARLNTNLTLRAALKAGLGLCEIPVPMGERDGLVRVWPDRSNDAQYEIWLVTHQDLRHTARIRVTIDEIVAAFGG</sequence>
<dbReference type="GO" id="GO:0043565">
    <property type="term" value="F:sequence-specific DNA binding"/>
    <property type="evidence" value="ECO:0007669"/>
    <property type="project" value="TreeGrafter"/>
</dbReference>
<gene>
    <name evidence="7" type="ORF">BW685_13955</name>
    <name evidence="6" type="ORF">WI38_15230</name>
</gene>
<evidence type="ECO:0000313" key="9">
    <source>
        <dbReference type="Proteomes" id="UP000187194"/>
    </source>
</evidence>
<dbReference type="Pfam" id="PF03466">
    <property type="entry name" value="LysR_substrate"/>
    <property type="match status" value="1"/>
</dbReference>
<dbReference type="Gene3D" id="1.10.10.10">
    <property type="entry name" value="Winged helix-like DNA-binding domain superfamily/Winged helix DNA-binding domain"/>
    <property type="match status" value="1"/>
</dbReference>
<keyword evidence="4" id="KW-0804">Transcription</keyword>
<reference evidence="6 8" key="1">
    <citation type="submission" date="2015-11" db="EMBL/GenBank/DDBJ databases">
        <title>Expanding the genomic diversity of Burkholderia species for the development of highly accurate diagnostics.</title>
        <authorList>
            <person name="Sahl J."/>
            <person name="Keim P."/>
            <person name="Wagner D."/>
        </authorList>
    </citation>
    <scope>NUCLEOTIDE SEQUENCE [LARGE SCALE GENOMIC DNA]</scope>
    <source>
        <strain evidence="6 8">RF32-BP4</strain>
    </source>
</reference>
<dbReference type="InterPro" id="IPR036390">
    <property type="entry name" value="WH_DNA-bd_sf"/>
</dbReference>
<evidence type="ECO:0000313" key="6">
    <source>
        <dbReference type="EMBL" id="KUZ89522.1"/>
    </source>
</evidence>
<dbReference type="SUPFAM" id="SSF53850">
    <property type="entry name" value="Periplasmic binding protein-like II"/>
    <property type="match status" value="1"/>
</dbReference>
<comment type="similarity">
    <text evidence="1">Belongs to the LysR transcriptional regulatory family.</text>
</comment>
<evidence type="ECO:0000256" key="2">
    <source>
        <dbReference type="ARBA" id="ARBA00023015"/>
    </source>
</evidence>
<evidence type="ECO:0000256" key="4">
    <source>
        <dbReference type="ARBA" id="ARBA00023163"/>
    </source>
</evidence>
<reference evidence="7 9" key="2">
    <citation type="submission" date="2017-01" db="EMBL/GenBank/DDBJ databases">
        <title>Phylogeographic, genomic and meropenem susceptibility analysis of Burkholderia ubonensis.</title>
        <authorList>
            <person name="Price E.P."/>
            <person name="Sarovich D.S."/>
            <person name="Webb J.R."/>
            <person name="Hall C.M."/>
            <person name="Sahl J.W."/>
            <person name="Kaestli M."/>
            <person name="Mayo M."/>
            <person name="Harrington G."/>
            <person name="Baker A.L."/>
            <person name="Sidak-Loftis L.C."/>
            <person name="Lummis M."/>
            <person name="Schupp J.M."/>
            <person name="Gillece J.D."/>
            <person name="Tuanyok A."/>
            <person name="Warner J."/>
            <person name="Busch J.D."/>
            <person name="Keim P."/>
            <person name="Currie B.J."/>
            <person name="Wagner D.M."/>
        </authorList>
    </citation>
    <scope>NUCLEOTIDE SEQUENCE [LARGE SCALE GENOMIC DNA]</scope>
    <source>
        <strain evidence="7 9">A21</strain>
    </source>
</reference>
<evidence type="ECO:0000313" key="7">
    <source>
        <dbReference type="EMBL" id="OMG72795.1"/>
    </source>
</evidence>
<dbReference type="PROSITE" id="PS50931">
    <property type="entry name" value="HTH_LYSR"/>
    <property type="match status" value="1"/>
</dbReference>
<keyword evidence="2" id="KW-0805">Transcription regulation</keyword>
<dbReference type="RefSeq" id="WP_059612227.1">
    <property type="nucleotide sequence ID" value="NZ_CP013371.1"/>
</dbReference>
<name>A0A102KPN2_9BURK</name>
<evidence type="ECO:0000256" key="3">
    <source>
        <dbReference type="ARBA" id="ARBA00023125"/>
    </source>
</evidence>
<dbReference type="GO" id="GO:0006351">
    <property type="term" value="P:DNA-templated transcription"/>
    <property type="evidence" value="ECO:0007669"/>
    <property type="project" value="TreeGrafter"/>
</dbReference>
<accession>A0A102KPN2</accession>